<dbReference type="InterPro" id="IPR036163">
    <property type="entry name" value="HMA_dom_sf"/>
</dbReference>
<dbReference type="InterPro" id="IPR017969">
    <property type="entry name" value="Heavy-metal-associated_CS"/>
</dbReference>
<gene>
    <name evidence="3" type="ORF">IPH26_11700</name>
</gene>
<dbReference type="PROSITE" id="PS01047">
    <property type="entry name" value="HMA_1"/>
    <property type="match status" value="1"/>
</dbReference>
<dbReference type="Pfam" id="PF00403">
    <property type="entry name" value="HMA"/>
    <property type="match status" value="1"/>
</dbReference>
<comment type="caution">
    <text evidence="3">The sequence shown here is derived from an EMBL/GenBank/DDBJ whole genome shotgun (WGS) entry which is preliminary data.</text>
</comment>
<reference evidence="4" key="1">
    <citation type="journal article" date="2021" name="Nat. Commun.">
        <title>Connecting structure to function with the recovery of over 1000 high-quality metagenome-assembled genomes from activated sludge using long-read sequencing.</title>
        <authorList>
            <person name="Singleton C.M."/>
            <person name="Petriglieri F."/>
            <person name="Kristensen J.M."/>
            <person name="Kirkegaard R.H."/>
            <person name="Michaelsen T.Y."/>
            <person name="Andersen M.H."/>
            <person name="Kondrotaite Z."/>
            <person name="Karst S.M."/>
            <person name="Dueholm M.S."/>
            <person name="Nielsen P.H."/>
            <person name="Albertsen M."/>
        </authorList>
    </citation>
    <scope>NUCLEOTIDE SEQUENCE [LARGE SCALE GENOMIC DNA]</scope>
</reference>
<sequence length="68" mass="7110">MESATIKIAGMTCMGCVRSVTNVLQALPGVSRADVSLKHGEARVEYDPATVSTIALKAVIMKAGFEAN</sequence>
<dbReference type="PRINTS" id="PR00942">
    <property type="entry name" value="CUATPASEI"/>
</dbReference>
<evidence type="ECO:0000259" key="2">
    <source>
        <dbReference type="PROSITE" id="PS50846"/>
    </source>
</evidence>
<protein>
    <submittedName>
        <fullName evidence="3">Heavy-metal-associated domain-containing protein</fullName>
    </submittedName>
</protein>
<dbReference type="GO" id="GO:0046872">
    <property type="term" value="F:metal ion binding"/>
    <property type="evidence" value="ECO:0007669"/>
    <property type="project" value="UniProtKB-KW"/>
</dbReference>
<dbReference type="PANTHER" id="PTHR46594:SF4">
    <property type="entry name" value="P-TYPE CATION-TRANSPORTING ATPASE"/>
    <property type="match status" value="1"/>
</dbReference>
<dbReference type="Proteomes" id="UP000807785">
    <property type="component" value="Unassembled WGS sequence"/>
</dbReference>
<dbReference type="CDD" id="cd00371">
    <property type="entry name" value="HMA"/>
    <property type="match status" value="1"/>
</dbReference>
<proteinExistence type="predicted"/>
<name>A0A9D7E639_9PROT</name>
<dbReference type="AlphaFoldDB" id="A0A9D7E639"/>
<evidence type="ECO:0000256" key="1">
    <source>
        <dbReference type="ARBA" id="ARBA00022723"/>
    </source>
</evidence>
<accession>A0A9D7E639</accession>
<dbReference type="InterPro" id="IPR006121">
    <property type="entry name" value="HMA_dom"/>
</dbReference>
<keyword evidence="1" id="KW-0479">Metal-binding</keyword>
<dbReference type="SUPFAM" id="SSF55008">
    <property type="entry name" value="HMA, heavy metal-associated domain"/>
    <property type="match status" value="1"/>
</dbReference>
<dbReference type="PROSITE" id="PS50846">
    <property type="entry name" value="HMA_2"/>
    <property type="match status" value="1"/>
</dbReference>
<feature type="domain" description="HMA" evidence="2">
    <location>
        <begin position="2"/>
        <end position="68"/>
    </location>
</feature>
<dbReference type="Gene3D" id="3.30.70.100">
    <property type="match status" value="1"/>
</dbReference>
<organism evidence="3 4">
    <name type="scientific">Candidatus Methylophosphatis roskildensis</name>
    <dbReference type="NCBI Taxonomy" id="2899263"/>
    <lineage>
        <taxon>Bacteria</taxon>
        <taxon>Pseudomonadati</taxon>
        <taxon>Pseudomonadota</taxon>
        <taxon>Betaproteobacteria</taxon>
        <taxon>Nitrosomonadales</taxon>
        <taxon>Sterolibacteriaceae</taxon>
        <taxon>Candidatus Methylophosphatis</taxon>
    </lineage>
</organism>
<evidence type="ECO:0000313" key="4">
    <source>
        <dbReference type="Proteomes" id="UP000807785"/>
    </source>
</evidence>
<dbReference type="PANTHER" id="PTHR46594">
    <property type="entry name" value="P-TYPE CATION-TRANSPORTING ATPASE"/>
    <property type="match status" value="1"/>
</dbReference>
<evidence type="ECO:0000313" key="3">
    <source>
        <dbReference type="EMBL" id="MBK6973565.1"/>
    </source>
</evidence>
<dbReference type="EMBL" id="JADJEV010000003">
    <property type="protein sequence ID" value="MBK6973565.1"/>
    <property type="molecule type" value="Genomic_DNA"/>
</dbReference>
<dbReference type="FunFam" id="3.30.70.100:FF:000005">
    <property type="entry name" value="Copper-exporting P-type ATPase A"/>
    <property type="match status" value="1"/>
</dbReference>